<name>A0A0H3U7E5_9BACT</name>
<sequence length="383" mass="42129">MNANEVIANRAMRLARREIDSHRSIHPNDDVNLGQSSNDVFPAVMHVAIVEEARRDLYPAVEGLQATLAAKAAAFSEIVMVGRTHLQDAAPVRLGQVLDGYASQLGTALRAVRAAESALHRLALGGHGGGHRSQCASRVRRTGCARARRCHGRSLRPGAGQVRSHFGTRRRRDVQCHAAHARRGADEDRQRRTALRERPARGDRRARVPRQRARLVDHARQGQSDAGRGGHDGRRPGVRQRPDGGVRGLPGAFPAQRHEAGDPSQRARVARAPGRCGAFIRRAVRARPRAGTRPDRESPCGIAHAGHGAQPAHRLRTRGDDRPESARGRHEPARRRARPWPRLRGGLRPVGRPARDDRAGRNRQHRLEPREVGHGQAKQAARP</sequence>
<feature type="compositionally biased region" description="Basic and acidic residues" evidence="3">
    <location>
        <begin position="317"/>
        <end position="331"/>
    </location>
</feature>
<evidence type="ECO:0000313" key="5">
    <source>
        <dbReference type="EMBL" id="AIF26351.1"/>
    </source>
</evidence>
<evidence type="ECO:0000256" key="1">
    <source>
        <dbReference type="ARBA" id="ARBA00009084"/>
    </source>
</evidence>
<dbReference type="Gene3D" id="1.20.200.10">
    <property type="entry name" value="Fumarase/aspartase (Central domain)"/>
    <property type="match status" value="1"/>
</dbReference>
<feature type="compositionally biased region" description="Basic residues" evidence="3">
    <location>
        <begin position="332"/>
        <end position="341"/>
    </location>
</feature>
<feature type="compositionally biased region" description="Basic and acidic residues" evidence="3">
    <location>
        <begin position="183"/>
        <end position="206"/>
    </location>
</feature>
<proteinExistence type="inferred from homology"/>
<dbReference type="AlphaFoldDB" id="A0A0H3U7E5"/>
<dbReference type="PANTHER" id="PTHR11444:SF1">
    <property type="entry name" value="FUMARATE HYDRATASE, MITOCHONDRIAL"/>
    <property type="match status" value="1"/>
</dbReference>
<feature type="compositionally biased region" description="Basic and acidic residues" evidence="3">
    <location>
        <begin position="228"/>
        <end position="244"/>
    </location>
</feature>
<dbReference type="SUPFAM" id="SSF48557">
    <property type="entry name" value="L-aspartase-like"/>
    <property type="match status" value="1"/>
</dbReference>
<dbReference type="GO" id="GO:0006106">
    <property type="term" value="P:fumarate metabolic process"/>
    <property type="evidence" value="ECO:0007669"/>
    <property type="project" value="InterPro"/>
</dbReference>
<dbReference type="Gene3D" id="1.10.275.10">
    <property type="entry name" value="Fumarase/aspartase (N-terminal domain)"/>
    <property type="match status" value="1"/>
</dbReference>
<dbReference type="GO" id="GO:0004333">
    <property type="term" value="F:fumarate hydratase activity"/>
    <property type="evidence" value="ECO:0007669"/>
    <property type="project" value="UniProtKB-EC"/>
</dbReference>
<comment type="similarity">
    <text evidence="1">Belongs to the class-II fumarase/aspartase family. Fumarase subfamily.</text>
</comment>
<dbReference type="InterPro" id="IPR008948">
    <property type="entry name" value="L-Aspartase-like"/>
</dbReference>
<feature type="compositionally biased region" description="Low complexity" evidence="3">
    <location>
        <begin position="342"/>
        <end position="352"/>
    </location>
</feature>
<protein>
    <recommendedName>
        <fullName evidence="2">fumarate hydratase</fullName>
        <ecNumber evidence="2">4.2.1.2</ecNumber>
    </recommendedName>
</protein>
<evidence type="ECO:0000256" key="3">
    <source>
        <dbReference type="SAM" id="MobiDB-lite"/>
    </source>
</evidence>
<dbReference type="InterPro" id="IPR005677">
    <property type="entry name" value="Fum_hydII"/>
</dbReference>
<dbReference type="InterPro" id="IPR022761">
    <property type="entry name" value="Fumarate_lyase_N"/>
</dbReference>
<accession>A0A0H3U7E5</accession>
<reference evidence="5" key="1">
    <citation type="submission" date="2013-08" db="EMBL/GenBank/DDBJ databases">
        <title>Comparison of modified E. coli strains.</title>
        <authorList>
            <person name="Juergensen J."/>
            <person name="Bonge A."/>
            <person name="Streit W.R."/>
        </authorList>
    </citation>
    <scope>NUCLEOTIDE SEQUENCE</scope>
</reference>
<feature type="region of interest" description="Disordered" evidence="3">
    <location>
        <begin position="154"/>
        <end position="383"/>
    </location>
</feature>
<dbReference type="GO" id="GO:0006108">
    <property type="term" value="P:malate metabolic process"/>
    <property type="evidence" value="ECO:0007669"/>
    <property type="project" value="TreeGrafter"/>
</dbReference>
<evidence type="ECO:0000259" key="4">
    <source>
        <dbReference type="Pfam" id="PF00206"/>
    </source>
</evidence>
<dbReference type="GO" id="GO:0006099">
    <property type="term" value="P:tricarboxylic acid cycle"/>
    <property type="evidence" value="ECO:0007669"/>
    <property type="project" value="TreeGrafter"/>
</dbReference>
<dbReference type="PRINTS" id="PR00149">
    <property type="entry name" value="FUMRATELYASE"/>
</dbReference>
<organism evidence="5">
    <name type="scientific">uncultured bacterium fosmid pJB190D12_contig II</name>
    <dbReference type="NCBI Taxonomy" id="1478060"/>
    <lineage>
        <taxon>Bacteria</taxon>
        <taxon>environmental samples</taxon>
    </lineage>
</organism>
<dbReference type="PANTHER" id="PTHR11444">
    <property type="entry name" value="ASPARTATEAMMONIA/ARGININOSUCCINATE/ADENYLOSUCCINATE LYASE"/>
    <property type="match status" value="1"/>
</dbReference>
<feature type="domain" description="Fumarate lyase N-terminal" evidence="4">
    <location>
        <begin position="1"/>
        <end position="133"/>
    </location>
</feature>
<evidence type="ECO:0000256" key="2">
    <source>
        <dbReference type="ARBA" id="ARBA00012921"/>
    </source>
</evidence>
<dbReference type="EMBL" id="KF540227">
    <property type="protein sequence ID" value="AIF26351.1"/>
    <property type="molecule type" value="Genomic_DNA"/>
</dbReference>
<dbReference type="Pfam" id="PF00206">
    <property type="entry name" value="Lyase_1"/>
    <property type="match status" value="1"/>
</dbReference>
<dbReference type="InterPro" id="IPR000362">
    <property type="entry name" value="Fumarate_lyase_fam"/>
</dbReference>
<dbReference type="EC" id="4.2.1.2" evidence="2"/>
<feature type="compositionally biased region" description="Basic and acidic residues" evidence="3">
    <location>
        <begin position="353"/>
        <end position="373"/>
    </location>
</feature>
<dbReference type="InterPro" id="IPR024083">
    <property type="entry name" value="Fumarase/histidase_N"/>
</dbReference>